<sequence>MPLTLATIVANIPILSTRIETYHSTIANYRSEHAPNRRYLPSDVTVFSIYNNVKEKKNIDLCYSLFYRIFKTMNSSMAFLGHKECEVCEAYHMFKF</sequence>
<reference evidence="1 2" key="1">
    <citation type="journal article" date="2021" name="Elife">
        <title>Chloroplast acquisition without the gene transfer in kleptoplastic sea slugs, Plakobranchus ocellatus.</title>
        <authorList>
            <person name="Maeda T."/>
            <person name="Takahashi S."/>
            <person name="Yoshida T."/>
            <person name="Shimamura S."/>
            <person name="Takaki Y."/>
            <person name="Nagai Y."/>
            <person name="Toyoda A."/>
            <person name="Suzuki Y."/>
            <person name="Arimoto A."/>
            <person name="Ishii H."/>
            <person name="Satoh N."/>
            <person name="Nishiyama T."/>
            <person name="Hasebe M."/>
            <person name="Maruyama T."/>
            <person name="Minagawa J."/>
            <person name="Obokata J."/>
            <person name="Shigenobu S."/>
        </authorList>
    </citation>
    <scope>NUCLEOTIDE SEQUENCE [LARGE SCALE GENOMIC DNA]</scope>
</reference>
<gene>
    <name evidence="1" type="ORF">PoB_005506400</name>
</gene>
<comment type="caution">
    <text evidence="1">The sequence shown here is derived from an EMBL/GenBank/DDBJ whole genome shotgun (WGS) entry which is preliminary data.</text>
</comment>
<accession>A0AAV4CCW2</accession>
<dbReference type="EMBL" id="BLXT01006043">
    <property type="protein sequence ID" value="GFO28559.1"/>
    <property type="molecule type" value="Genomic_DNA"/>
</dbReference>
<name>A0AAV4CCW2_9GAST</name>
<dbReference type="AlphaFoldDB" id="A0AAV4CCW2"/>
<keyword evidence="1" id="KW-0418">Kinase</keyword>
<dbReference type="Proteomes" id="UP000735302">
    <property type="component" value="Unassembled WGS sequence"/>
</dbReference>
<proteinExistence type="predicted"/>
<dbReference type="GO" id="GO:0016301">
    <property type="term" value="F:kinase activity"/>
    <property type="evidence" value="ECO:0007669"/>
    <property type="project" value="UniProtKB-KW"/>
</dbReference>
<evidence type="ECO:0000313" key="2">
    <source>
        <dbReference type="Proteomes" id="UP000735302"/>
    </source>
</evidence>
<protein>
    <submittedName>
        <fullName evidence="1">Cai-1 autoinducer sensor kinase/phosphatase cqss</fullName>
    </submittedName>
</protein>
<evidence type="ECO:0000313" key="1">
    <source>
        <dbReference type="EMBL" id="GFO28559.1"/>
    </source>
</evidence>
<organism evidence="1 2">
    <name type="scientific">Plakobranchus ocellatus</name>
    <dbReference type="NCBI Taxonomy" id="259542"/>
    <lineage>
        <taxon>Eukaryota</taxon>
        <taxon>Metazoa</taxon>
        <taxon>Spiralia</taxon>
        <taxon>Lophotrochozoa</taxon>
        <taxon>Mollusca</taxon>
        <taxon>Gastropoda</taxon>
        <taxon>Heterobranchia</taxon>
        <taxon>Euthyneura</taxon>
        <taxon>Panpulmonata</taxon>
        <taxon>Sacoglossa</taxon>
        <taxon>Placobranchoidea</taxon>
        <taxon>Plakobranchidae</taxon>
        <taxon>Plakobranchus</taxon>
    </lineage>
</organism>
<keyword evidence="2" id="KW-1185">Reference proteome</keyword>
<keyword evidence="1" id="KW-0808">Transferase</keyword>